<organism evidence="1 2">
    <name type="scientific">Rattus norvegicus</name>
    <name type="common">Rat</name>
    <dbReference type="NCBI Taxonomy" id="10116"/>
    <lineage>
        <taxon>Eukaryota</taxon>
        <taxon>Metazoa</taxon>
        <taxon>Chordata</taxon>
        <taxon>Craniata</taxon>
        <taxon>Vertebrata</taxon>
        <taxon>Euteleostomi</taxon>
        <taxon>Mammalia</taxon>
        <taxon>Eutheria</taxon>
        <taxon>Euarchontoglires</taxon>
        <taxon>Glires</taxon>
        <taxon>Rodentia</taxon>
        <taxon>Myomorpha</taxon>
        <taxon>Muroidea</taxon>
        <taxon>Muridae</taxon>
        <taxon>Murinae</taxon>
        <taxon>Rattus</taxon>
    </lineage>
</organism>
<protein>
    <submittedName>
        <fullName evidence="1">RCG59323</fullName>
    </submittedName>
</protein>
<evidence type="ECO:0000313" key="2">
    <source>
        <dbReference type="Proteomes" id="UP000234681"/>
    </source>
</evidence>
<proteinExistence type="predicted"/>
<dbReference type="Proteomes" id="UP000234681">
    <property type="component" value="Chromosome 7"/>
</dbReference>
<accession>A6K7P7</accession>
<dbReference type="AlphaFoldDB" id="A6K7P7"/>
<name>A6K7P7_RAT</name>
<dbReference type="EMBL" id="CH474027">
    <property type="protein sequence ID" value="EDL76590.1"/>
    <property type="molecule type" value="Genomic_DNA"/>
</dbReference>
<evidence type="ECO:0000313" key="1">
    <source>
        <dbReference type="EMBL" id="EDL76590.1"/>
    </source>
</evidence>
<gene>
    <name evidence="1" type="ORF">rCG_59323</name>
</gene>
<sequence length="58" mass="6647">MPNESHRCCFFSELRSSLPNTCTSLTVPGPWREIWSQLLQSLSARCHASCHDDNRLNL</sequence>
<reference evidence="2" key="1">
    <citation type="submission" date="2005-09" db="EMBL/GenBank/DDBJ databases">
        <authorList>
            <person name="Mural R.J."/>
            <person name="Li P.W."/>
            <person name="Adams M.D."/>
            <person name="Amanatides P.G."/>
            <person name="Baden-Tillson H."/>
            <person name="Barnstead M."/>
            <person name="Chin S.H."/>
            <person name="Dew I."/>
            <person name="Evans C.A."/>
            <person name="Ferriera S."/>
            <person name="Flanigan M."/>
            <person name="Fosler C."/>
            <person name="Glodek A."/>
            <person name="Gu Z."/>
            <person name="Holt R.A."/>
            <person name="Jennings D."/>
            <person name="Kraft C.L."/>
            <person name="Lu F."/>
            <person name="Nguyen T."/>
            <person name="Nusskern D.R."/>
            <person name="Pfannkoch C.M."/>
            <person name="Sitter C."/>
            <person name="Sutton G.G."/>
            <person name="Venter J.C."/>
            <person name="Wang Z."/>
            <person name="Woodage T."/>
            <person name="Zheng X.H."/>
            <person name="Zhong F."/>
        </authorList>
    </citation>
    <scope>NUCLEOTIDE SEQUENCE [LARGE SCALE GENOMIC DNA]</scope>
    <source>
        <strain>BN</strain>
        <strain evidence="2">Sprague-Dawley</strain>
    </source>
</reference>